<organism evidence="1 2">
    <name type="scientific">Fonticella tunisiensis</name>
    <dbReference type="NCBI Taxonomy" id="1096341"/>
    <lineage>
        <taxon>Bacteria</taxon>
        <taxon>Bacillati</taxon>
        <taxon>Bacillota</taxon>
        <taxon>Clostridia</taxon>
        <taxon>Eubacteriales</taxon>
        <taxon>Clostridiaceae</taxon>
        <taxon>Fonticella</taxon>
    </lineage>
</organism>
<dbReference type="Proteomes" id="UP000295325">
    <property type="component" value="Unassembled WGS sequence"/>
</dbReference>
<dbReference type="AlphaFoldDB" id="A0A4R7KU73"/>
<evidence type="ECO:0000313" key="2">
    <source>
        <dbReference type="Proteomes" id="UP000295325"/>
    </source>
</evidence>
<dbReference type="EMBL" id="SOAZ01000002">
    <property type="protein sequence ID" value="TDT63264.1"/>
    <property type="molecule type" value="Genomic_DNA"/>
</dbReference>
<comment type="caution">
    <text evidence="1">The sequence shown here is derived from an EMBL/GenBank/DDBJ whole genome shotgun (WGS) entry which is preliminary data.</text>
</comment>
<sequence length="89" mass="9816">MGRIEDAVERIKALECPTGDVENRVERMLEDYGVVNRDKITVMRDKSLDRDGAEAYCAKITGSGGQSVVILTKSGMDDYVAKVVDAYID</sequence>
<accession>A0A4R7KU73</accession>
<reference evidence="1 2" key="1">
    <citation type="submission" date="2019-03" db="EMBL/GenBank/DDBJ databases">
        <title>Genomic Encyclopedia of Type Strains, Phase IV (KMG-IV): sequencing the most valuable type-strain genomes for metagenomic binning, comparative biology and taxonomic classification.</title>
        <authorList>
            <person name="Goeker M."/>
        </authorList>
    </citation>
    <scope>NUCLEOTIDE SEQUENCE [LARGE SCALE GENOMIC DNA]</scope>
    <source>
        <strain evidence="1 2">DSM 24455</strain>
    </source>
</reference>
<keyword evidence="2" id="KW-1185">Reference proteome</keyword>
<dbReference type="RefSeq" id="WP_133626933.1">
    <property type="nucleotide sequence ID" value="NZ_SOAZ01000002.1"/>
</dbReference>
<gene>
    <name evidence="1" type="ORF">EDD71_10223</name>
</gene>
<dbReference type="OrthoDB" id="1911204at2"/>
<proteinExistence type="predicted"/>
<name>A0A4R7KU73_9CLOT</name>
<evidence type="ECO:0000313" key="1">
    <source>
        <dbReference type="EMBL" id="TDT63264.1"/>
    </source>
</evidence>
<protein>
    <submittedName>
        <fullName evidence="1">Uncharacterized protein</fullName>
    </submittedName>
</protein>